<name>A0ACC2SZP5_9FUNG</name>
<evidence type="ECO:0000313" key="2">
    <source>
        <dbReference type="Proteomes" id="UP001165960"/>
    </source>
</evidence>
<accession>A0ACC2SZP5</accession>
<keyword evidence="2" id="KW-1185">Reference proteome</keyword>
<protein>
    <submittedName>
        <fullName evidence="1">Uncharacterized protein</fullName>
    </submittedName>
</protein>
<sequence length="75" mass="8655">MKPGSRFRSGLKVIKPYFYFSKHMLCPQSIKSINALQEMHLTQLRSAAQESKAAESRHHPRTPQTRYECCITSSE</sequence>
<dbReference type="EMBL" id="QTSX02003855">
    <property type="protein sequence ID" value="KAJ9067831.1"/>
    <property type="molecule type" value="Genomic_DNA"/>
</dbReference>
<evidence type="ECO:0000313" key="1">
    <source>
        <dbReference type="EMBL" id="KAJ9067831.1"/>
    </source>
</evidence>
<dbReference type="Proteomes" id="UP001165960">
    <property type="component" value="Unassembled WGS sequence"/>
</dbReference>
<organism evidence="1 2">
    <name type="scientific">Entomophthora muscae</name>
    <dbReference type="NCBI Taxonomy" id="34485"/>
    <lineage>
        <taxon>Eukaryota</taxon>
        <taxon>Fungi</taxon>
        <taxon>Fungi incertae sedis</taxon>
        <taxon>Zoopagomycota</taxon>
        <taxon>Entomophthoromycotina</taxon>
        <taxon>Entomophthoromycetes</taxon>
        <taxon>Entomophthorales</taxon>
        <taxon>Entomophthoraceae</taxon>
        <taxon>Entomophthora</taxon>
    </lineage>
</organism>
<reference evidence="1" key="1">
    <citation type="submission" date="2022-04" db="EMBL/GenBank/DDBJ databases">
        <title>Genome of the entomopathogenic fungus Entomophthora muscae.</title>
        <authorList>
            <person name="Elya C."/>
            <person name="Lovett B.R."/>
            <person name="Lee E."/>
            <person name="Macias A.M."/>
            <person name="Hajek A.E."/>
            <person name="De Bivort B.L."/>
            <person name="Kasson M.T."/>
            <person name="De Fine Licht H.H."/>
            <person name="Stajich J.E."/>
        </authorList>
    </citation>
    <scope>NUCLEOTIDE SEQUENCE</scope>
    <source>
        <strain evidence="1">Berkeley</strain>
    </source>
</reference>
<comment type="caution">
    <text evidence="1">The sequence shown here is derived from an EMBL/GenBank/DDBJ whole genome shotgun (WGS) entry which is preliminary data.</text>
</comment>
<gene>
    <name evidence="1" type="ORF">DSO57_1035153</name>
</gene>
<proteinExistence type="predicted"/>